<feature type="transmembrane region" description="Helical" evidence="1">
    <location>
        <begin position="39"/>
        <end position="58"/>
    </location>
</feature>
<keyword evidence="1" id="KW-0812">Transmembrane</keyword>
<proteinExistence type="predicted"/>
<accession>A0A0B6YM55</accession>
<name>A0A0B6YM55_9EUPU</name>
<keyword evidence="1" id="KW-0472">Membrane</keyword>
<dbReference type="AlphaFoldDB" id="A0A0B6YM55"/>
<reference evidence="2" key="1">
    <citation type="submission" date="2014-12" db="EMBL/GenBank/DDBJ databases">
        <title>Insight into the proteome of Arion vulgaris.</title>
        <authorList>
            <person name="Aradska J."/>
            <person name="Bulat T."/>
            <person name="Smidak R."/>
            <person name="Sarate P."/>
            <person name="Gangsoo J."/>
            <person name="Sialana F."/>
            <person name="Bilban M."/>
            <person name="Lubec G."/>
        </authorList>
    </citation>
    <scope>NUCLEOTIDE SEQUENCE</scope>
    <source>
        <tissue evidence="2">Skin</tissue>
    </source>
</reference>
<feature type="non-terminal residue" evidence="2">
    <location>
        <position position="63"/>
    </location>
</feature>
<dbReference type="EMBL" id="HACG01010402">
    <property type="protein sequence ID" value="CEK57267.1"/>
    <property type="molecule type" value="Transcribed_RNA"/>
</dbReference>
<gene>
    <name evidence="2" type="primary">ORF29715</name>
</gene>
<protein>
    <submittedName>
        <fullName evidence="2">Uncharacterized protein</fullName>
    </submittedName>
</protein>
<keyword evidence="1" id="KW-1133">Transmembrane helix</keyword>
<evidence type="ECO:0000313" key="2">
    <source>
        <dbReference type="EMBL" id="CEK57267.1"/>
    </source>
</evidence>
<organism evidence="2">
    <name type="scientific">Arion vulgaris</name>
    <dbReference type="NCBI Taxonomy" id="1028688"/>
    <lineage>
        <taxon>Eukaryota</taxon>
        <taxon>Metazoa</taxon>
        <taxon>Spiralia</taxon>
        <taxon>Lophotrochozoa</taxon>
        <taxon>Mollusca</taxon>
        <taxon>Gastropoda</taxon>
        <taxon>Heterobranchia</taxon>
        <taxon>Euthyneura</taxon>
        <taxon>Panpulmonata</taxon>
        <taxon>Eupulmonata</taxon>
        <taxon>Stylommatophora</taxon>
        <taxon>Helicina</taxon>
        <taxon>Arionoidea</taxon>
        <taxon>Arionidae</taxon>
        <taxon>Arion</taxon>
    </lineage>
</organism>
<evidence type="ECO:0000256" key="1">
    <source>
        <dbReference type="SAM" id="Phobius"/>
    </source>
</evidence>
<sequence length="63" mass="7615">MSHWIVEEEDESYRKLMFWCLLLVTIVHALQPDVWHSFLMYHLSFIYLVCILLSISRWKMGVG</sequence>